<name>A0A067SN82_GALM3</name>
<dbReference type="InterPro" id="IPR011009">
    <property type="entry name" value="Kinase-like_dom_sf"/>
</dbReference>
<organism evidence="1 2">
    <name type="scientific">Galerina marginata (strain CBS 339.88)</name>
    <dbReference type="NCBI Taxonomy" id="685588"/>
    <lineage>
        <taxon>Eukaryota</taxon>
        <taxon>Fungi</taxon>
        <taxon>Dikarya</taxon>
        <taxon>Basidiomycota</taxon>
        <taxon>Agaricomycotina</taxon>
        <taxon>Agaricomycetes</taxon>
        <taxon>Agaricomycetidae</taxon>
        <taxon>Agaricales</taxon>
        <taxon>Agaricineae</taxon>
        <taxon>Strophariaceae</taxon>
        <taxon>Galerina</taxon>
    </lineage>
</organism>
<accession>A0A067SN82</accession>
<dbReference type="AlphaFoldDB" id="A0A067SN82"/>
<evidence type="ECO:0000313" key="2">
    <source>
        <dbReference type="Proteomes" id="UP000027222"/>
    </source>
</evidence>
<dbReference type="OrthoDB" id="3250441at2759"/>
<dbReference type="HOGENOM" id="CLU_013871_0_0_1"/>
<protein>
    <recommendedName>
        <fullName evidence="3">Protein kinase domain-containing protein</fullName>
    </recommendedName>
</protein>
<evidence type="ECO:0000313" key="1">
    <source>
        <dbReference type="EMBL" id="KDR71452.1"/>
    </source>
</evidence>
<dbReference type="Gene3D" id="1.10.510.10">
    <property type="entry name" value="Transferase(Phosphotransferase) domain 1"/>
    <property type="match status" value="1"/>
</dbReference>
<reference evidence="2" key="1">
    <citation type="journal article" date="2014" name="Proc. Natl. Acad. Sci. U.S.A.">
        <title>Extensive sampling of basidiomycete genomes demonstrates inadequacy of the white-rot/brown-rot paradigm for wood decay fungi.</title>
        <authorList>
            <person name="Riley R."/>
            <person name="Salamov A.A."/>
            <person name="Brown D.W."/>
            <person name="Nagy L.G."/>
            <person name="Floudas D."/>
            <person name="Held B.W."/>
            <person name="Levasseur A."/>
            <person name="Lombard V."/>
            <person name="Morin E."/>
            <person name="Otillar R."/>
            <person name="Lindquist E.A."/>
            <person name="Sun H."/>
            <person name="LaButti K.M."/>
            <person name="Schmutz J."/>
            <person name="Jabbour D."/>
            <person name="Luo H."/>
            <person name="Baker S.E."/>
            <person name="Pisabarro A.G."/>
            <person name="Walton J.D."/>
            <person name="Blanchette R.A."/>
            <person name="Henrissat B."/>
            <person name="Martin F."/>
            <person name="Cullen D."/>
            <person name="Hibbett D.S."/>
            <person name="Grigoriev I.V."/>
        </authorList>
    </citation>
    <scope>NUCLEOTIDE SEQUENCE [LARGE SCALE GENOMIC DNA]</scope>
    <source>
        <strain evidence="2">CBS 339.88</strain>
    </source>
</reference>
<proteinExistence type="predicted"/>
<gene>
    <name evidence="1" type="ORF">GALMADRAFT_143725</name>
</gene>
<dbReference type="EMBL" id="KL142392">
    <property type="protein sequence ID" value="KDR71452.1"/>
    <property type="molecule type" value="Genomic_DNA"/>
</dbReference>
<dbReference type="Proteomes" id="UP000027222">
    <property type="component" value="Unassembled WGS sequence"/>
</dbReference>
<sequence>MVLIGATANRLEISVAVCVGPIYVTKLLMLDLSFGFHASDNAIRLARIFKVLSRHRTELENYYQSVKSLASPRLACLFPNPTPIDRSKPLPKFTYRQFFTRAGQATPHLPDLGSFTTVMYVATLNDTNEEVIVKFTARYNEAAHRLLSEAKLAPTLYFCGRVVGDLYMIVMERADGTSVWQFQQDRKPIPEIVEEKVEEAVRLLHQQDIVFGDLRANNILYVPAVEGQVVLVDFDWSAKDGEGRYPATLNLDADNWHDEVLPYGIMRKPHDLWQLDRLKMLCKSIV</sequence>
<keyword evidence="2" id="KW-1185">Reference proteome</keyword>
<dbReference type="SUPFAM" id="SSF56112">
    <property type="entry name" value="Protein kinase-like (PK-like)"/>
    <property type="match status" value="1"/>
</dbReference>
<evidence type="ECO:0008006" key="3">
    <source>
        <dbReference type="Google" id="ProtNLM"/>
    </source>
</evidence>